<dbReference type="KEGG" id="gps:C427_2160"/>
<sequence>MTILNKLMVMLCMGIISISSVYAQGLKLIDVVVESPNLNKLFLLREAKISVEEYPLAEQLKLLLQKSEYLPALRLLNEYEDNKSPALLLVEGQLLMQTEQWQQAELRFKQALLEMPDLLRGHLALATLYHRQEDYHKAQISLSKAISLGASDANQYALLGYLHMQNSDPHSAVAAYQYALMLNAENDDIRKGLLFALINSHQINAARNLLAGMLAREPDNSQLWLQRTNLAMQASDEQLALSSIEAALRLGEQKPSTKILAMQLHLKQKSYSRALVLSIELLNDKQLSFSETDKLLGWLVLENQWAYVQQILNHTSALAATASFSEKSRLLYYKAQLAWTENDLTQAEKTWKQAIQIDAGNGDALLALATLSMSENRYAQAELYYQRAETLEDVKLSAMLGRAQLYIEQLDYISALTLLQQTLSMYPHRHDLQKNMRILTNLVNSQDHSQSS</sequence>
<dbReference type="PANTHER" id="PTHR44395">
    <property type="match status" value="1"/>
</dbReference>
<dbReference type="EMBL" id="CP003837">
    <property type="protein sequence ID" value="AGH44269.1"/>
    <property type="molecule type" value="Genomic_DNA"/>
</dbReference>
<feature type="repeat" description="TPR" evidence="1">
    <location>
        <begin position="153"/>
        <end position="186"/>
    </location>
</feature>
<keyword evidence="1" id="KW-0802">TPR repeat</keyword>
<dbReference type="PATRIC" id="fig|1129794.4.peg.2136"/>
<dbReference type="PROSITE" id="PS50005">
    <property type="entry name" value="TPR"/>
    <property type="match status" value="1"/>
</dbReference>
<evidence type="ECO:0000313" key="2">
    <source>
        <dbReference type="EMBL" id="AGH44269.1"/>
    </source>
</evidence>
<dbReference type="AlphaFoldDB" id="K7ADQ2"/>
<dbReference type="GO" id="GO:0035269">
    <property type="term" value="P:protein O-linked glycosylation via mannose"/>
    <property type="evidence" value="ECO:0007669"/>
    <property type="project" value="TreeGrafter"/>
</dbReference>
<gene>
    <name evidence="2" type="ORF">C427_2160</name>
</gene>
<accession>K7ADQ2</accession>
<keyword evidence="3" id="KW-1185">Reference proteome</keyword>
<dbReference type="eggNOG" id="COG0457">
    <property type="taxonomic scope" value="Bacteria"/>
</dbReference>
<dbReference type="Proteomes" id="UP000011864">
    <property type="component" value="Chromosome"/>
</dbReference>
<protein>
    <submittedName>
        <fullName evidence="2">Uncharacterized protein</fullName>
    </submittedName>
</protein>
<evidence type="ECO:0000256" key="1">
    <source>
        <dbReference type="PROSITE-ProRule" id="PRU00339"/>
    </source>
</evidence>
<dbReference type="OrthoDB" id="5699219at2"/>
<dbReference type="SMART" id="SM00028">
    <property type="entry name" value="TPR"/>
    <property type="match status" value="7"/>
</dbReference>
<dbReference type="STRING" id="1129794.C427_2160"/>
<evidence type="ECO:0000313" key="3">
    <source>
        <dbReference type="Proteomes" id="UP000011864"/>
    </source>
</evidence>
<dbReference type="GO" id="GO:0000030">
    <property type="term" value="F:mannosyltransferase activity"/>
    <property type="evidence" value="ECO:0007669"/>
    <property type="project" value="TreeGrafter"/>
</dbReference>
<proteinExistence type="predicted"/>
<dbReference type="SUPFAM" id="SSF48452">
    <property type="entry name" value="TPR-like"/>
    <property type="match status" value="2"/>
</dbReference>
<name>K7ADQ2_9ALTE</name>
<dbReference type="Pfam" id="PF14559">
    <property type="entry name" value="TPR_19"/>
    <property type="match status" value="2"/>
</dbReference>
<dbReference type="PANTHER" id="PTHR44395:SF1">
    <property type="entry name" value="PROTEIN O-MANNOSYL-TRANSFERASE TMTC3"/>
    <property type="match status" value="1"/>
</dbReference>
<organism evidence="2 3">
    <name type="scientific">Paraglaciecola psychrophila 170</name>
    <dbReference type="NCBI Taxonomy" id="1129794"/>
    <lineage>
        <taxon>Bacteria</taxon>
        <taxon>Pseudomonadati</taxon>
        <taxon>Pseudomonadota</taxon>
        <taxon>Gammaproteobacteria</taxon>
        <taxon>Alteromonadales</taxon>
        <taxon>Alteromonadaceae</taxon>
        <taxon>Paraglaciecola</taxon>
    </lineage>
</organism>
<dbReference type="InterPro" id="IPR011990">
    <property type="entry name" value="TPR-like_helical_dom_sf"/>
</dbReference>
<reference evidence="2 3" key="1">
    <citation type="journal article" date="2013" name="Genome Announc.">
        <title>Complete Genome Sequence of Glaciecola psychrophila Strain 170T.</title>
        <authorList>
            <person name="Yin J."/>
            <person name="Chen J."/>
            <person name="Liu G."/>
            <person name="Yu Y."/>
            <person name="Song L."/>
            <person name="Wang X."/>
            <person name="Qu X."/>
        </authorList>
    </citation>
    <scope>NUCLEOTIDE SEQUENCE [LARGE SCALE GENOMIC DNA]</scope>
    <source>
        <strain evidence="2 3">170</strain>
    </source>
</reference>
<dbReference type="HOGENOM" id="CLU_047960_0_0_6"/>
<dbReference type="InterPro" id="IPR019734">
    <property type="entry name" value="TPR_rpt"/>
</dbReference>
<dbReference type="Pfam" id="PF13181">
    <property type="entry name" value="TPR_8"/>
    <property type="match status" value="1"/>
</dbReference>
<dbReference type="RefSeq" id="WP_007643304.1">
    <property type="nucleotide sequence ID" value="NC_020514.1"/>
</dbReference>
<dbReference type="Gene3D" id="1.25.40.10">
    <property type="entry name" value="Tetratricopeptide repeat domain"/>
    <property type="match status" value="2"/>
</dbReference>